<sequence length="298" mass="32222">MTYAADRFDTLPRMPSWVTSTRPETPEDVAFLSGAALSHLHLVLEREEVPQTLLRARLALRAAEVCMTHQGRPERAGELRDAVGFLQPGDHPGPAGAVYQSWQRSVERPVSVNALHRALPDLEPEQIATWLDGCDPRGAGQGAPISRVAGVLQTALADRPRDQTAALVHADAALAQALGWSHVVPLLAVGLKRADLRKTGVDLRMACHRAIAAATVQVTREATDLARRVARLKTVAPKLRAKGADAAVALFLSRDAVAPTSLNSLRSGRAARRFCDRLVELGAVRELTGRDTFRLYGV</sequence>
<organism evidence="1 2">
    <name type="scientific">Yoonia rhodophyticola</name>
    <dbReference type="NCBI Taxonomy" id="3137370"/>
    <lineage>
        <taxon>Bacteria</taxon>
        <taxon>Pseudomonadati</taxon>
        <taxon>Pseudomonadota</taxon>
        <taxon>Alphaproteobacteria</taxon>
        <taxon>Rhodobacterales</taxon>
        <taxon>Paracoccaceae</taxon>
        <taxon>Yoonia</taxon>
    </lineage>
</organism>
<proteinExistence type="predicted"/>
<dbReference type="Proteomes" id="UP001470809">
    <property type="component" value="Plasmid pSS1-5"/>
</dbReference>
<evidence type="ECO:0000313" key="2">
    <source>
        <dbReference type="Proteomes" id="UP001470809"/>
    </source>
</evidence>
<gene>
    <name evidence="1" type="ORF">AABB31_00705</name>
</gene>
<protein>
    <submittedName>
        <fullName evidence="1">DUF1403 family protein</fullName>
    </submittedName>
</protein>
<dbReference type="KEGG" id="yrh:AABB31_00705"/>
<dbReference type="EMBL" id="CP151764">
    <property type="protein sequence ID" value="WZU65670.1"/>
    <property type="molecule type" value="Genomic_DNA"/>
</dbReference>
<keyword evidence="2" id="KW-1185">Reference proteome</keyword>
<accession>A0AAN0NIY1</accession>
<dbReference type="InterPro" id="IPR009843">
    <property type="entry name" value="DUF1403"/>
</dbReference>
<reference evidence="1 2" key="2">
    <citation type="submission" date="2024-08" db="EMBL/GenBank/DDBJ databases">
        <title>Phylogenomic analyses of a clade within the roseobacter group suggest taxonomic reassignments of species of the genera Aestuariivita, Citreicella, Loktanella, Nautella, Pelagibaca, Ruegeria, Thalassobius, Thiobacimonas and Tropicibacter, and the proposal o.</title>
        <authorList>
            <person name="Jeon C.O."/>
        </authorList>
    </citation>
    <scope>NUCLEOTIDE SEQUENCE [LARGE SCALE GENOMIC DNA]</scope>
    <source>
        <strain evidence="1 2">SS1-5</strain>
        <plasmid evidence="1 2">pSS1-5</plasmid>
    </source>
</reference>
<evidence type="ECO:0000313" key="1">
    <source>
        <dbReference type="EMBL" id="WZU65670.1"/>
    </source>
</evidence>
<geneLocation type="plasmid" evidence="1 2">
    <name>pSS1-5</name>
</geneLocation>
<dbReference type="Pfam" id="PF07183">
    <property type="entry name" value="DUF1403"/>
    <property type="match status" value="1"/>
</dbReference>
<dbReference type="RefSeq" id="WP_342075010.1">
    <property type="nucleotide sequence ID" value="NZ_CP151764.2"/>
</dbReference>
<keyword evidence="1" id="KW-0614">Plasmid</keyword>
<dbReference type="AlphaFoldDB" id="A0AAN0NIY1"/>
<reference evidence="2" key="1">
    <citation type="submission" date="2024-04" db="EMBL/GenBank/DDBJ databases">
        <title>Phylogenomic analyses of a clade within the roseobacter group suggest taxonomic reassignments of species of the genera Aestuariivita, Citreicella, Loktanella, Nautella, Pelagibaca, Ruegeria, Thalassobius, Thiobacimonas and Tropicibacter, and the proposal o.</title>
        <authorList>
            <person name="Jeon C.O."/>
        </authorList>
    </citation>
    <scope>NUCLEOTIDE SEQUENCE [LARGE SCALE GENOMIC DNA]</scope>
    <source>
        <strain evidence="2">SS1-5</strain>
        <plasmid evidence="2">pSS1-5</plasmid>
    </source>
</reference>
<name>A0AAN0NIY1_9RHOB</name>